<keyword evidence="1" id="KW-0472">Membrane</keyword>
<dbReference type="OrthoDB" id="3234297at2759"/>
<keyword evidence="3" id="KW-1185">Reference proteome</keyword>
<evidence type="ECO:0000313" key="3">
    <source>
        <dbReference type="Proteomes" id="UP000298030"/>
    </source>
</evidence>
<dbReference type="Proteomes" id="UP000298030">
    <property type="component" value="Unassembled WGS sequence"/>
</dbReference>
<proteinExistence type="predicted"/>
<feature type="transmembrane region" description="Helical" evidence="1">
    <location>
        <begin position="342"/>
        <end position="363"/>
    </location>
</feature>
<evidence type="ECO:0000313" key="2">
    <source>
        <dbReference type="EMBL" id="TEB28874.1"/>
    </source>
</evidence>
<protein>
    <submittedName>
        <fullName evidence="2">Uncharacterized protein</fullName>
    </submittedName>
</protein>
<evidence type="ECO:0000256" key="1">
    <source>
        <dbReference type="SAM" id="Phobius"/>
    </source>
</evidence>
<feature type="transmembrane region" description="Helical" evidence="1">
    <location>
        <begin position="213"/>
        <end position="233"/>
    </location>
</feature>
<organism evidence="2 3">
    <name type="scientific">Coprinellus micaceus</name>
    <name type="common">Glistening ink-cap mushroom</name>
    <name type="synonym">Coprinus micaceus</name>
    <dbReference type="NCBI Taxonomy" id="71717"/>
    <lineage>
        <taxon>Eukaryota</taxon>
        <taxon>Fungi</taxon>
        <taxon>Dikarya</taxon>
        <taxon>Basidiomycota</taxon>
        <taxon>Agaricomycotina</taxon>
        <taxon>Agaricomycetes</taxon>
        <taxon>Agaricomycetidae</taxon>
        <taxon>Agaricales</taxon>
        <taxon>Agaricineae</taxon>
        <taxon>Psathyrellaceae</taxon>
        <taxon>Coprinellus</taxon>
    </lineage>
</organism>
<accession>A0A4Y7T4K0</accession>
<sequence>MGVPGGRSLVGALAVPTVSRAKPEAAPQWAMGAKFEPTPQCVYQLPISFRSDTPALSLSLSPIRGLEDMSATNVTSLPDLTFVYLADIAVYKKAFCSNPVSDTCPLGPCPNTDVTGLGQQISIYITTIIYGFILCYIPWLKRPMLYAHLGGTVSVAKHDLTKADSMFVIICVASPATLYLWYLTIRSFWNASVFPIVHSNKNKTASQSWEVKITRGIVLGSLAYTIAFMVITFQPFKAIKFSQPDCDKEYGTDLWFNLAWMLPFALQTVVTVVLFYVSWGLIKLWTMRPSYEVPAQIFNASKGDTDFEALDKMSTNTGQVDIITWTEIILNDQFPNFMNPSIFISIVTLMQISALPTIQVWYIDSKDLLAWLIITCGLFRHRPQYDSNWFKQYAIRIAISLVLAGYYVFKLVFVLVPTTPDWIFFFVTCTAAAWCARNYTGSMRIFLPIFLVIFGMGVLVVNIFIVVIGDPKIQPDGSDYSYLVLNIAVLCLWIVTWLATSAWPFKRGLTFDKLNKGLFRRAHIFKCSWIILGPHIMWIQSSNNASPSRTNDMPFGQVFALIVAVVTLFTLLDEAKDVAKPVWFAFLWSDPMPFDDDERPKHYAVRPGLAMS</sequence>
<comment type="caution">
    <text evidence="2">The sequence shown here is derived from an EMBL/GenBank/DDBJ whole genome shotgun (WGS) entry which is preliminary data.</text>
</comment>
<feature type="transmembrane region" description="Helical" evidence="1">
    <location>
        <begin position="446"/>
        <end position="468"/>
    </location>
</feature>
<dbReference type="EMBL" id="QPFP01000030">
    <property type="protein sequence ID" value="TEB28874.1"/>
    <property type="molecule type" value="Genomic_DNA"/>
</dbReference>
<keyword evidence="1" id="KW-0812">Transmembrane</keyword>
<gene>
    <name evidence="2" type="ORF">FA13DRAFT_1735389</name>
</gene>
<keyword evidence="1" id="KW-1133">Transmembrane helix</keyword>
<dbReference type="AlphaFoldDB" id="A0A4Y7T4K0"/>
<feature type="transmembrane region" description="Helical" evidence="1">
    <location>
        <begin position="254"/>
        <end position="279"/>
    </location>
</feature>
<feature type="transmembrane region" description="Helical" evidence="1">
    <location>
        <begin position="524"/>
        <end position="541"/>
    </location>
</feature>
<feature type="transmembrane region" description="Helical" evidence="1">
    <location>
        <begin position="553"/>
        <end position="572"/>
    </location>
</feature>
<reference evidence="2 3" key="1">
    <citation type="journal article" date="2019" name="Nat. Ecol. Evol.">
        <title>Megaphylogeny resolves global patterns of mushroom evolution.</title>
        <authorList>
            <person name="Varga T."/>
            <person name="Krizsan K."/>
            <person name="Foldi C."/>
            <person name="Dima B."/>
            <person name="Sanchez-Garcia M."/>
            <person name="Sanchez-Ramirez S."/>
            <person name="Szollosi G.J."/>
            <person name="Szarkandi J.G."/>
            <person name="Papp V."/>
            <person name="Albert L."/>
            <person name="Andreopoulos W."/>
            <person name="Angelini C."/>
            <person name="Antonin V."/>
            <person name="Barry K.W."/>
            <person name="Bougher N.L."/>
            <person name="Buchanan P."/>
            <person name="Buyck B."/>
            <person name="Bense V."/>
            <person name="Catcheside P."/>
            <person name="Chovatia M."/>
            <person name="Cooper J."/>
            <person name="Damon W."/>
            <person name="Desjardin D."/>
            <person name="Finy P."/>
            <person name="Geml J."/>
            <person name="Haridas S."/>
            <person name="Hughes K."/>
            <person name="Justo A."/>
            <person name="Karasinski D."/>
            <person name="Kautmanova I."/>
            <person name="Kiss B."/>
            <person name="Kocsube S."/>
            <person name="Kotiranta H."/>
            <person name="LaButti K.M."/>
            <person name="Lechner B.E."/>
            <person name="Liimatainen K."/>
            <person name="Lipzen A."/>
            <person name="Lukacs Z."/>
            <person name="Mihaltcheva S."/>
            <person name="Morgado L.N."/>
            <person name="Niskanen T."/>
            <person name="Noordeloos M.E."/>
            <person name="Ohm R.A."/>
            <person name="Ortiz-Santana B."/>
            <person name="Ovrebo C."/>
            <person name="Racz N."/>
            <person name="Riley R."/>
            <person name="Savchenko A."/>
            <person name="Shiryaev A."/>
            <person name="Soop K."/>
            <person name="Spirin V."/>
            <person name="Szebenyi C."/>
            <person name="Tomsovsky M."/>
            <person name="Tulloss R.E."/>
            <person name="Uehling J."/>
            <person name="Grigoriev I.V."/>
            <person name="Vagvolgyi C."/>
            <person name="Papp T."/>
            <person name="Martin F.M."/>
            <person name="Miettinen O."/>
            <person name="Hibbett D.S."/>
            <person name="Nagy L.G."/>
        </authorList>
    </citation>
    <scope>NUCLEOTIDE SEQUENCE [LARGE SCALE GENOMIC DNA]</scope>
    <source>
        <strain evidence="2 3">FP101781</strain>
    </source>
</reference>
<feature type="transmembrane region" description="Helical" evidence="1">
    <location>
        <begin position="393"/>
        <end position="416"/>
    </location>
</feature>
<feature type="transmembrane region" description="Helical" evidence="1">
    <location>
        <begin position="166"/>
        <end position="185"/>
    </location>
</feature>
<feature type="transmembrane region" description="Helical" evidence="1">
    <location>
        <begin position="480"/>
        <end position="503"/>
    </location>
</feature>
<name>A0A4Y7T4K0_COPMI</name>
<feature type="transmembrane region" description="Helical" evidence="1">
    <location>
        <begin position="121"/>
        <end position="139"/>
    </location>
</feature>